<evidence type="ECO:0000313" key="2">
    <source>
        <dbReference type="Proteomes" id="UP001060215"/>
    </source>
</evidence>
<gene>
    <name evidence="1" type="ORF">LOK49_LG11G02042</name>
</gene>
<keyword evidence="2" id="KW-1185">Reference proteome</keyword>
<dbReference type="Proteomes" id="UP001060215">
    <property type="component" value="Chromosome 12"/>
</dbReference>
<dbReference type="EMBL" id="CM045769">
    <property type="protein sequence ID" value="KAI7994951.1"/>
    <property type="molecule type" value="Genomic_DNA"/>
</dbReference>
<name>A0ACC0G3V0_9ERIC</name>
<protein>
    <submittedName>
        <fullName evidence="1">LRR receptor-like serine/threonine-protein kinase</fullName>
    </submittedName>
</protein>
<sequence length="1031" mass="114039">MEQRNTFFRQLSISLLCFIIFFSINLLGLIVPAKGNTGFILSNETDYQALLAIKYLIPVDPLGAFSSWNHSIRFCNWQGVSCGRRHQRVTVLNLSSLALVGSVSPQIGNLTFLRTIDLRNNSFHGEIPQELGKLFRLQYLLLFNNSFQGEFPTNLTHCSDFRVIDLSNNNLGGHIPTEVGSLSNLFHLNLAMNHFMGTIPLSIANISSLRVLSLVRNNLEGNIPIQLGQLSKLEHLQLSANNLSGMVPTPLYNISSIHYFSIAVNLLHGILPLDLGFILPNLQTFLVGGNQFHGPIPSSIANATRLVQFEISENSFTGSMPMNLGTLDSLEILRAFSNSLGTNEGNELNFITSLSNCSNLKILDLAINRFSGLLPHSIANLSNTIIWLTLDKNYISGTIPVGIGNLVNLHTLYLDHNMLTGSIPESIGKLSMLEQLKLLLNNISGEIPSSIGNLTRLGILHIQNNMIEGSIPVSLGNCSNLQSITLGYNHLTGVIPQPIFGLSSLIYLSLSQNYLTGLLPQEVSLKNLGELFISENKLFGEIPPALGSCEVLELLNIKGNLFEGTIPTSFKQLRGLQILDVSRNNLSGQIPRFLAELPFLQNLNLSFNMFDGEVPDGGVFRNISAFSIVGNNRLCGGIKALQLPTCPTKILQERKRTFTPRVIALVATLTVSLLLVCFLAILYRTRRSRQQTSSTLAFQNQYLQLSYGELLQATDGFSTANLIGKGGHGSVYKGFLNSGELIVAVKVLNIHEHGANRSFVAECEALKNIRHRNLVKVITSCSSIDFKGNDFKALVFEFMTNGSLESWLHQSLPEQDDLKNLNFVQRLNIIIDVASALDYLHRHCEVAIIHCDLKPSNILLDDDLCAHVGDFGLARILSATISNHQQSSSICIRGTVGYVAPEYGMGEEVSTQGDMYSYGVLLLEMFTRKRPTDSMFIGNINLHNYAKMFLPDQVTEIVDPKIIMEEEDELSRIMQNSSTSISALEVYLVPILQIGVSCSSELPSERMTARDVLRELHKIRNVFLKSRRQGR</sequence>
<evidence type="ECO:0000313" key="1">
    <source>
        <dbReference type="EMBL" id="KAI7994951.1"/>
    </source>
</evidence>
<organism evidence="1 2">
    <name type="scientific">Camellia lanceoleosa</name>
    <dbReference type="NCBI Taxonomy" id="1840588"/>
    <lineage>
        <taxon>Eukaryota</taxon>
        <taxon>Viridiplantae</taxon>
        <taxon>Streptophyta</taxon>
        <taxon>Embryophyta</taxon>
        <taxon>Tracheophyta</taxon>
        <taxon>Spermatophyta</taxon>
        <taxon>Magnoliopsida</taxon>
        <taxon>eudicotyledons</taxon>
        <taxon>Gunneridae</taxon>
        <taxon>Pentapetalae</taxon>
        <taxon>asterids</taxon>
        <taxon>Ericales</taxon>
        <taxon>Theaceae</taxon>
        <taxon>Camellia</taxon>
    </lineage>
</organism>
<comment type="caution">
    <text evidence="1">The sequence shown here is derived from an EMBL/GenBank/DDBJ whole genome shotgun (WGS) entry which is preliminary data.</text>
</comment>
<accession>A0ACC0G3V0</accession>
<proteinExistence type="predicted"/>
<reference evidence="1 2" key="1">
    <citation type="journal article" date="2022" name="Plant J.">
        <title>Chromosome-level genome of Camellia lanceoleosa provides a valuable resource for understanding genome evolution and self-incompatibility.</title>
        <authorList>
            <person name="Gong W."/>
            <person name="Xiao S."/>
            <person name="Wang L."/>
            <person name="Liao Z."/>
            <person name="Chang Y."/>
            <person name="Mo W."/>
            <person name="Hu G."/>
            <person name="Li W."/>
            <person name="Zhao G."/>
            <person name="Zhu H."/>
            <person name="Hu X."/>
            <person name="Ji K."/>
            <person name="Xiang X."/>
            <person name="Song Q."/>
            <person name="Yuan D."/>
            <person name="Jin S."/>
            <person name="Zhang L."/>
        </authorList>
    </citation>
    <scope>NUCLEOTIDE SEQUENCE [LARGE SCALE GENOMIC DNA]</scope>
    <source>
        <strain evidence="1">SQ_2022a</strain>
    </source>
</reference>